<organism evidence="1 2">
    <name type="scientific">Rhodococcus tibetensis</name>
    <dbReference type="NCBI Taxonomy" id="2965064"/>
    <lineage>
        <taxon>Bacteria</taxon>
        <taxon>Bacillati</taxon>
        <taxon>Actinomycetota</taxon>
        <taxon>Actinomycetes</taxon>
        <taxon>Mycobacteriales</taxon>
        <taxon>Nocardiaceae</taxon>
        <taxon>Rhodococcus</taxon>
    </lineage>
</organism>
<comment type="caution">
    <text evidence="1">The sequence shown here is derived from an EMBL/GenBank/DDBJ whole genome shotgun (WGS) entry which is preliminary data.</text>
</comment>
<evidence type="ECO:0000313" key="2">
    <source>
        <dbReference type="Proteomes" id="UP001524501"/>
    </source>
</evidence>
<name>A0ABT1QAP3_9NOCA</name>
<accession>A0ABT1QAP3</accession>
<dbReference type="SUPFAM" id="SSF53613">
    <property type="entry name" value="Ribokinase-like"/>
    <property type="match status" value="1"/>
</dbReference>
<sequence length="204" mass="21421">MGTDILIIDDGTALGAAGHPCPRAIGVRNAEISRRHRRLGATAIDIPSLSTHHLPSAYLSASAQTCGPRALLGRIVGCCPGERHADAVRWVMARGHAIVALTDGVAGVVGYVRGGSLLVRYRRAADVVATHSVSGALTAGLLYAWDEWGLLGASAYEALRGIGLREVHDVFRDANRYGASTAFPLGSALPRHEIVLGAYPEIAI</sequence>
<protein>
    <submittedName>
        <fullName evidence="1">Uncharacterized protein</fullName>
    </submittedName>
</protein>
<dbReference type="InterPro" id="IPR029056">
    <property type="entry name" value="Ribokinase-like"/>
</dbReference>
<dbReference type="Proteomes" id="UP001524501">
    <property type="component" value="Unassembled WGS sequence"/>
</dbReference>
<dbReference type="RefSeq" id="WP_255966432.1">
    <property type="nucleotide sequence ID" value="NZ_JANFQF010000004.1"/>
</dbReference>
<gene>
    <name evidence="1" type="ORF">NOF53_06215</name>
</gene>
<reference evidence="1 2" key="1">
    <citation type="submission" date="2022-07" db="EMBL/GenBank/DDBJ databases">
        <title>Degradation activity of malathion, p-nitrophenol and potential low-temperature adaptation strategy of Rhodococcus sp. FXJ9.536.</title>
        <authorList>
            <person name="Huang J."/>
            <person name="Huang Y."/>
        </authorList>
    </citation>
    <scope>NUCLEOTIDE SEQUENCE [LARGE SCALE GENOMIC DNA]</scope>
    <source>
        <strain evidence="1 2">FXJ9.536</strain>
    </source>
</reference>
<keyword evidence="2" id="KW-1185">Reference proteome</keyword>
<proteinExistence type="predicted"/>
<dbReference type="Gene3D" id="3.40.1190.20">
    <property type="match status" value="1"/>
</dbReference>
<evidence type="ECO:0000313" key="1">
    <source>
        <dbReference type="EMBL" id="MCQ4118768.1"/>
    </source>
</evidence>
<dbReference type="EMBL" id="JANFQF010000004">
    <property type="protein sequence ID" value="MCQ4118768.1"/>
    <property type="molecule type" value="Genomic_DNA"/>
</dbReference>